<organism evidence="1 2">
    <name type="scientific">Candidatus Curtissbacteria bacterium RIFCSPHIGHO2_02_FULL_42_15</name>
    <dbReference type="NCBI Taxonomy" id="1797716"/>
    <lineage>
        <taxon>Bacteria</taxon>
        <taxon>Candidatus Curtissiibacteriota</taxon>
    </lineage>
</organism>
<dbReference type="EMBL" id="MFBF01000037">
    <property type="protein sequence ID" value="OGD90710.1"/>
    <property type="molecule type" value="Genomic_DNA"/>
</dbReference>
<dbReference type="Proteomes" id="UP000177124">
    <property type="component" value="Unassembled WGS sequence"/>
</dbReference>
<protein>
    <submittedName>
        <fullName evidence="1">Uncharacterized protein</fullName>
    </submittedName>
</protein>
<evidence type="ECO:0000313" key="2">
    <source>
        <dbReference type="Proteomes" id="UP000177124"/>
    </source>
</evidence>
<gene>
    <name evidence="1" type="ORF">A3D07_03145</name>
</gene>
<reference evidence="1 2" key="1">
    <citation type="journal article" date="2016" name="Nat. Commun.">
        <title>Thousands of microbial genomes shed light on interconnected biogeochemical processes in an aquifer system.</title>
        <authorList>
            <person name="Anantharaman K."/>
            <person name="Brown C.T."/>
            <person name="Hug L.A."/>
            <person name="Sharon I."/>
            <person name="Castelle C.J."/>
            <person name="Probst A.J."/>
            <person name="Thomas B.C."/>
            <person name="Singh A."/>
            <person name="Wilkins M.J."/>
            <person name="Karaoz U."/>
            <person name="Brodie E.L."/>
            <person name="Williams K.H."/>
            <person name="Hubbard S.S."/>
            <person name="Banfield J.F."/>
        </authorList>
    </citation>
    <scope>NUCLEOTIDE SEQUENCE [LARGE SCALE GENOMIC DNA]</scope>
</reference>
<comment type="caution">
    <text evidence="1">The sequence shown here is derived from an EMBL/GenBank/DDBJ whole genome shotgun (WGS) entry which is preliminary data.</text>
</comment>
<proteinExistence type="predicted"/>
<sequence>MITEIKGSATIFQERLSREIRYSYNPHLYEYLQHVDDMLPGLPADGVSVYEVPRLIGFAFHRSDSQVLKILQQARIHHIVRTEPSGQPYAHRYKREHLLVAAALVQIRTQGVVWDNMPYALYHYLSDSELRQVINEPHEPYDPSRKWNNSEAERRRVLFDIEDQELLIKPGKIDLSSETVLSDIPADFLQQPEPLVANKESSVQEVSLPKKESILLSPERLLWLRVFLNFDSPIKPFQMDTISASKLSLGGFTLEEAEAVFKEFSSQGNSNGNMVDDDKTYYALNNAIGEILRTREINQKNTGAIS</sequence>
<accession>A0A1F5GFU3</accession>
<name>A0A1F5GFU3_9BACT</name>
<evidence type="ECO:0000313" key="1">
    <source>
        <dbReference type="EMBL" id="OGD90710.1"/>
    </source>
</evidence>
<dbReference type="AlphaFoldDB" id="A0A1F5GFU3"/>